<dbReference type="SUPFAM" id="SSF69318">
    <property type="entry name" value="Integrin alpha N-terminal domain"/>
    <property type="match status" value="1"/>
</dbReference>
<dbReference type="Pfam" id="PF13517">
    <property type="entry name" value="FG-GAP_3"/>
    <property type="match status" value="2"/>
</dbReference>
<evidence type="ECO:0000313" key="5">
    <source>
        <dbReference type="Proteomes" id="UP000010121"/>
    </source>
</evidence>
<keyword evidence="1 2" id="KW-0732">Signal</keyword>
<evidence type="ECO:0000256" key="2">
    <source>
        <dbReference type="SAM" id="SignalP"/>
    </source>
</evidence>
<dbReference type="Proteomes" id="UP000010121">
    <property type="component" value="Unassembled WGS sequence"/>
</dbReference>
<keyword evidence="5" id="KW-1185">Reference proteome</keyword>
<feature type="chain" id="PRO_5002991413" evidence="2">
    <location>
        <begin position="17"/>
        <end position="509"/>
    </location>
</feature>
<dbReference type="AlphaFoldDB" id="C8S140"/>
<dbReference type="InterPro" id="IPR028994">
    <property type="entry name" value="Integrin_alpha_N"/>
</dbReference>
<name>C8S140_9RHOB</name>
<evidence type="ECO:0000313" key="4">
    <source>
        <dbReference type="EMBL" id="EEW25238.1"/>
    </source>
</evidence>
<dbReference type="OrthoDB" id="1488578at2"/>
<evidence type="ECO:0000259" key="3">
    <source>
        <dbReference type="Pfam" id="PF07593"/>
    </source>
</evidence>
<dbReference type="Pfam" id="PF07593">
    <property type="entry name" value="UnbV_ASPIC"/>
    <property type="match status" value="1"/>
</dbReference>
<dbReference type="PANTHER" id="PTHR16026:SF0">
    <property type="entry name" value="CARTILAGE ACIDIC PROTEIN 1"/>
    <property type="match status" value="1"/>
</dbReference>
<proteinExistence type="predicted"/>
<dbReference type="Gene3D" id="2.130.10.130">
    <property type="entry name" value="Integrin alpha, N-terminal"/>
    <property type="match status" value="1"/>
</dbReference>
<feature type="domain" description="ASPIC/UnbV" evidence="3">
    <location>
        <begin position="432"/>
        <end position="497"/>
    </location>
</feature>
<dbReference type="EMBL" id="ACYY01000010">
    <property type="protein sequence ID" value="EEW25238.1"/>
    <property type="molecule type" value="Genomic_DNA"/>
</dbReference>
<dbReference type="InterPro" id="IPR011519">
    <property type="entry name" value="UnbV_ASPIC"/>
</dbReference>
<dbReference type="PANTHER" id="PTHR16026">
    <property type="entry name" value="CARTILAGE ACIDIC PROTEIN 1"/>
    <property type="match status" value="1"/>
</dbReference>
<sequence>MRLLLVLATLPGTALADPAFIDRAAALPVPQVYDGDWEHFVGGGVAVLDCNADHKPDLFTAGGTNPARLYVNATPEPGADIAFTAGTLPDLKGVTGAWPIDIDNDGWLDLVVLRVGPNLLLKGGPECAFTDSTADWGFVAGDRWSTSFTATWEDGQVWPTLVIGNYVDRTRKDGPFEACDVNELHRPEGRRYGQPTLLDPGYCALSMLISDWQRNGVADLRISNDRHYYVRGGYEQMFHLNPLAEYTEAEGWKHVSLWGMGIASRDITGDGLPEVMLTSMADQLLQINEGGGRLHNAPYSIGTYAQRPFLGDDGRPSTGWHAEFGDIDNDGRSDLFIAKGNVQEMPSNAMRDPNNLLMQQADGTFVEKADAAGVATLHRSRGAGLVDLNGDGRLDIVVMNRRAPMEVWQNATEGTGTWLEVEPRQEAVNSRAVGAWVEVRSGDAVQAVEITVGGGHGSGQAGPLHFGLGSAKSAEVRVIWPGGVASDWLRLDAGQRVVLRADGTALVAE</sequence>
<dbReference type="InterPro" id="IPR013517">
    <property type="entry name" value="FG-GAP"/>
</dbReference>
<gene>
    <name evidence="4" type="ORF">Rsw2DRAFT_1768</name>
</gene>
<dbReference type="RefSeq" id="WP_008030134.1">
    <property type="nucleotide sequence ID" value="NZ_ACYY01000010.1"/>
</dbReference>
<feature type="signal peptide" evidence="2">
    <location>
        <begin position="1"/>
        <end position="16"/>
    </location>
</feature>
<comment type="caution">
    <text evidence="4">The sequence shown here is derived from an EMBL/GenBank/DDBJ whole genome shotgun (WGS) entry which is preliminary data.</text>
</comment>
<dbReference type="eggNOG" id="COG3118">
    <property type="taxonomic scope" value="Bacteria"/>
</dbReference>
<protein>
    <submittedName>
        <fullName evidence="4">ASPIC/UnbV domain protein</fullName>
    </submittedName>
</protein>
<accession>C8S140</accession>
<dbReference type="STRING" id="371731.Rsw2DRAFT_1768"/>
<reference evidence="4 5" key="1">
    <citation type="submission" date="2009-08" db="EMBL/GenBank/DDBJ databases">
        <title>The draft genome of Rhodobacter sp. SW2.</title>
        <authorList>
            <consortium name="US DOE Joint Genome Institute (JGI-PGF)"/>
            <person name="Lucas S."/>
            <person name="Copeland A."/>
            <person name="Lapidus A."/>
            <person name="Glavina del Rio T."/>
            <person name="Tice H."/>
            <person name="Bruce D."/>
            <person name="Goodwin L."/>
            <person name="Pitluck S."/>
            <person name="Larimer F."/>
            <person name="Land M.L."/>
            <person name="Hauser L."/>
            <person name="Emerson D."/>
        </authorList>
    </citation>
    <scope>NUCLEOTIDE SEQUENCE [LARGE SCALE GENOMIC DNA]</scope>
    <source>
        <strain evidence="4 5">SW2</strain>
    </source>
</reference>
<dbReference type="InterPro" id="IPR027039">
    <property type="entry name" value="Crtac1"/>
</dbReference>
<organism evidence="4 5">
    <name type="scientific">Rhodobacter ferrooxidans</name>
    <dbReference type="NCBI Taxonomy" id="371731"/>
    <lineage>
        <taxon>Bacteria</taxon>
        <taxon>Pseudomonadati</taxon>
        <taxon>Pseudomonadota</taxon>
        <taxon>Alphaproteobacteria</taxon>
        <taxon>Rhodobacterales</taxon>
        <taxon>Rhodobacter group</taxon>
        <taxon>Rhodobacter</taxon>
    </lineage>
</organism>
<evidence type="ECO:0000256" key="1">
    <source>
        <dbReference type="ARBA" id="ARBA00022729"/>
    </source>
</evidence>